<reference evidence="3 4" key="1">
    <citation type="submission" date="2020-03" db="EMBL/GenBank/DDBJ databases">
        <title>Draft Genome Sequence of Cudoniella acicularis.</title>
        <authorList>
            <person name="Buettner E."/>
            <person name="Kellner H."/>
        </authorList>
    </citation>
    <scope>NUCLEOTIDE SEQUENCE [LARGE SCALE GENOMIC DNA]</scope>
    <source>
        <strain evidence="3 4">DSM 108380</strain>
    </source>
</reference>
<comment type="caution">
    <text evidence="3">The sequence shown here is derived from an EMBL/GenBank/DDBJ whole genome shotgun (WGS) entry which is preliminary data.</text>
</comment>
<protein>
    <recommendedName>
        <fullName evidence="2">N-acetyltransferase domain-containing protein</fullName>
    </recommendedName>
</protein>
<feature type="region of interest" description="Disordered" evidence="1">
    <location>
        <begin position="221"/>
        <end position="260"/>
    </location>
</feature>
<name>A0A8H4RXN4_9HELO</name>
<dbReference type="InterPro" id="IPR016181">
    <property type="entry name" value="Acyl_CoA_acyltransferase"/>
</dbReference>
<dbReference type="Gene3D" id="3.40.630.30">
    <property type="match status" value="1"/>
</dbReference>
<dbReference type="EMBL" id="JAAMPI010000023">
    <property type="protein sequence ID" value="KAF4637448.1"/>
    <property type="molecule type" value="Genomic_DNA"/>
</dbReference>
<evidence type="ECO:0000313" key="3">
    <source>
        <dbReference type="EMBL" id="KAF4637448.1"/>
    </source>
</evidence>
<sequence length="260" mass="27665">MVLETILLPRDDAGVRNHVERYKAFRLQALKTAPLMFGSTYERESAFTSGMWETRLKNPRAFTLLTLQDKGVVGSLTMISLPFGPEELPAFGDPWKSLNGEAPKEPAYSHWRLNAMFTLPEVRGQGIAKALIKKGIILGHEEAAKAGKEFVGSVVVDLDNPAAKSLYEKCGFCDNSLDNDLLLTPLQIACNLAGTSIPSAAILNAQNIASSLDSQVTTTVTTGGSSATGSTEATATVQPSGSDRPAAQSVFVSTTTTTAT</sequence>
<gene>
    <name evidence="3" type="ORF">G7Y89_g654</name>
</gene>
<dbReference type="Proteomes" id="UP000566819">
    <property type="component" value="Unassembled WGS sequence"/>
</dbReference>
<dbReference type="CDD" id="cd04301">
    <property type="entry name" value="NAT_SF"/>
    <property type="match status" value="1"/>
</dbReference>
<accession>A0A8H4RXN4</accession>
<dbReference type="SUPFAM" id="SSF55729">
    <property type="entry name" value="Acyl-CoA N-acyltransferases (Nat)"/>
    <property type="match status" value="1"/>
</dbReference>
<dbReference type="InterPro" id="IPR000182">
    <property type="entry name" value="GNAT_dom"/>
</dbReference>
<organism evidence="3 4">
    <name type="scientific">Cudoniella acicularis</name>
    <dbReference type="NCBI Taxonomy" id="354080"/>
    <lineage>
        <taxon>Eukaryota</taxon>
        <taxon>Fungi</taxon>
        <taxon>Dikarya</taxon>
        <taxon>Ascomycota</taxon>
        <taxon>Pezizomycotina</taxon>
        <taxon>Leotiomycetes</taxon>
        <taxon>Helotiales</taxon>
        <taxon>Tricladiaceae</taxon>
        <taxon>Cudoniella</taxon>
    </lineage>
</organism>
<feature type="domain" description="N-acetyltransferase" evidence="2">
    <location>
        <begin position="20"/>
        <end position="193"/>
    </location>
</feature>
<dbReference type="OrthoDB" id="41532at2759"/>
<evidence type="ECO:0000256" key="1">
    <source>
        <dbReference type="SAM" id="MobiDB-lite"/>
    </source>
</evidence>
<dbReference type="AlphaFoldDB" id="A0A8H4RXN4"/>
<feature type="compositionally biased region" description="Low complexity" evidence="1">
    <location>
        <begin position="221"/>
        <end position="237"/>
    </location>
</feature>
<proteinExistence type="predicted"/>
<dbReference type="PROSITE" id="PS51186">
    <property type="entry name" value="GNAT"/>
    <property type="match status" value="1"/>
</dbReference>
<dbReference type="Pfam" id="PF00583">
    <property type="entry name" value="Acetyltransf_1"/>
    <property type="match status" value="1"/>
</dbReference>
<evidence type="ECO:0000259" key="2">
    <source>
        <dbReference type="PROSITE" id="PS51186"/>
    </source>
</evidence>
<dbReference type="GO" id="GO:0016747">
    <property type="term" value="F:acyltransferase activity, transferring groups other than amino-acyl groups"/>
    <property type="evidence" value="ECO:0007669"/>
    <property type="project" value="InterPro"/>
</dbReference>
<evidence type="ECO:0000313" key="4">
    <source>
        <dbReference type="Proteomes" id="UP000566819"/>
    </source>
</evidence>
<keyword evidence="4" id="KW-1185">Reference proteome</keyword>